<organism evidence="2 3">
    <name type="scientific">Streptomyces violaceus</name>
    <name type="common">Streptomyces venezuelae</name>
    <dbReference type="NCBI Taxonomy" id="1936"/>
    <lineage>
        <taxon>Bacteria</taxon>
        <taxon>Bacillati</taxon>
        <taxon>Actinomycetota</taxon>
        <taxon>Actinomycetes</taxon>
        <taxon>Kitasatosporales</taxon>
        <taxon>Streptomycetaceae</taxon>
        <taxon>Streptomyces</taxon>
    </lineage>
</organism>
<name>A0ABZ1P5K5_STRVL</name>
<sequence length="156" mass="16505">MVGSCDQSTQGGIEPVEVRLSFTDGTGSGSAEEADHTDSAMSLYRWLVADPELRGSAEVSTGSLEPAQGHMGDGPLDVVNVVLGNTLALANLMVAVAAWRGSRPRAPRVRLERDDVSITVEDTSPQALEQILRSWESGQNTPERGSDPASDRGEAD</sequence>
<evidence type="ECO:0008006" key="4">
    <source>
        <dbReference type="Google" id="ProtNLM"/>
    </source>
</evidence>
<proteinExistence type="predicted"/>
<reference evidence="2 3" key="1">
    <citation type="submission" date="2022-10" db="EMBL/GenBank/DDBJ databases">
        <title>The complete genomes of actinobacterial strains from the NBC collection.</title>
        <authorList>
            <person name="Joergensen T.S."/>
            <person name="Alvarez Arevalo M."/>
            <person name="Sterndorff E.B."/>
            <person name="Faurdal D."/>
            <person name="Vuksanovic O."/>
            <person name="Mourched A.-S."/>
            <person name="Charusanti P."/>
            <person name="Shaw S."/>
            <person name="Blin K."/>
            <person name="Weber T."/>
        </authorList>
    </citation>
    <scope>NUCLEOTIDE SEQUENCE [LARGE SCALE GENOMIC DNA]</scope>
    <source>
        <strain evidence="2 3">NBC_00456</strain>
    </source>
</reference>
<evidence type="ECO:0000256" key="1">
    <source>
        <dbReference type="SAM" id="MobiDB-lite"/>
    </source>
</evidence>
<feature type="compositionally biased region" description="Polar residues" evidence="1">
    <location>
        <begin position="1"/>
        <end position="11"/>
    </location>
</feature>
<evidence type="ECO:0000313" key="2">
    <source>
        <dbReference type="EMBL" id="WUG99329.1"/>
    </source>
</evidence>
<dbReference type="InterPro" id="IPR045428">
    <property type="entry name" value="EACC1"/>
</dbReference>
<dbReference type="RefSeq" id="WP_328347959.1">
    <property type="nucleotide sequence ID" value="NZ_CP107906.1"/>
</dbReference>
<protein>
    <recommendedName>
        <fullName evidence="4">Lipoprotein</fullName>
    </recommendedName>
</protein>
<dbReference type="Pfam" id="PF19953">
    <property type="entry name" value="EACC1"/>
    <property type="match status" value="1"/>
</dbReference>
<feature type="compositionally biased region" description="Basic and acidic residues" evidence="1">
    <location>
        <begin position="144"/>
        <end position="156"/>
    </location>
</feature>
<gene>
    <name evidence="2" type="ORF">OHB29_14555</name>
</gene>
<feature type="region of interest" description="Disordered" evidence="1">
    <location>
        <begin position="1"/>
        <end position="36"/>
    </location>
</feature>
<feature type="region of interest" description="Disordered" evidence="1">
    <location>
        <begin position="132"/>
        <end position="156"/>
    </location>
</feature>
<keyword evidence="3" id="KW-1185">Reference proteome</keyword>
<dbReference type="Proteomes" id="UP001341259">
    <property type="component" value="Chromosome"/>
</dbReference>
<dbReference type="EMBL" id="CP107906">
    <property type="protein sequence ID" value="WUG99329.1"/>
    <property type="molecule type" value="Genomic_DNA"/>
</dbReference>
<evidence type="ECO:0000313" key="3">
    <source>
        <dbReference type="Proteomes" id="UP001341259"/>
    </source>
</evidence>
<accession>A0ABZ1P5K5</accession>